<evidence type="ECO:0000256" key="2">
    <source>
        <dbReference type="SAM" id="MobiDB-lite"/>
    </source>
</evidence>
<dbReference type="GO" id="GO:0035331">
    <property type="term" value="P:negative regulation of hippo signaling"/>
    <property type="evidence" value="ECO:0007669"/>
    <property type="project" value="TreeGrafter"/>
</dbReference>
<feature type="coiled-coil region" evidence="1">
    <location>
        <begin position="70"/>
        <end position="111"/>
    </location>
</feature>
<gene>
    <name evidence="3" type="primary">ORF36317</name>
</gene>
<feature type="non-terminal residue" evidence="3">
    <location>
        <position position="1"/>
    </location>
</feature>
<feature type="region of interest" description="Disordered" evidence="2">
    <location>
        <begin position="18"/>
        <end position="38"/>
    </location>
</feature>
<reference evidence="3" key="1">
    <citation type="submission" date="2014-12" db="EMBL/GenBank/DDBJ databases">
        <title>Insight into the proteome of Arion vulgaris.</title>
        <authorList>
            <person name="Aradska J."/>
            <person name="Bulat T."/>
            <person name="Smidak R."/>
            <person name="Sarate P."/>
            <person name="Gangsoo J."/>
            <person name="Sialana F."/>
            <person name="Bilban M."/>
            <person name="Lubec G."/>
        </authorList>
    </citation>
    <scope>NUCLEOTIDE SEQUENCE</scope>
    <source>
        <tissue evidence="3">Skin</tissue>
    </source>
</reference>
<dbReference type="PANTHER" id="PTHR46360:SF1">
    <property type="entry name" value="DISKS LARGE HOMOLOG 5"/>
    <property type="match status" value="1"/>
</dbReference>
<keyword evidence="1" id="KW-0175">Coiled coil</keyword>
<dbReference type="EMBL" id="HACG01012572">
    <property type="protein sequence ID" value="CEK59437.1"/>
    <property type="molecule type" value="Transcribed_RNA"/>
</dbReference>
<organism evidence="3">
    <name type="scientific">Arion vulgaris</name>
    <dbReference type="NCBI Taxonomy" id="1028688"/>
    <lineage>
        <taxon>Eukaryota</taxon>
        <taxon>Metazoa</taxon>
        <taxon>Spiralia</taxon>
        <taxon>Lophotrochozoa</taxon>
        <taxon>Mollusca</taxon>
        <taxon>Gastropoda</taxon>
        <taxon>Heterobranchia</taxon>
        <taxon>Euthyneura</taxon>
        <taxon>Panpulmonata</taxon>
        <taxon>Eupulmonata</taxon>
        <taxon>Stylommatophora</taxon>
        <taxon>Helicina</taxon>
        <taxon>Arionoidea</taxon>
        <taxon>Arionidae</taxon>
        <taxon>Arion</taxon>
    </lineage>
</organism>
<accession>A0A0B6YTL3</accession>
<name>A0A0B6YTL3_9EUPU</name>
<dbReference type="GO" id="GO:0005886">
    <property type="term" value="C:plasma membrane"/>
    <property type="evidence" value="ECO:0007669"/>
    <property type="project" value="TreeGrafter"/>
</dbReference>
<proteinExistence type="predicted"/>
<protein>
    <submittedName>
        <fullName evidence="3">Uncharacterized protein</fullName>
    </submittedName>
</protein>
<evidence type="ECO:0000313" key="3">
    <source>
        <dbReference type="EMBL" id="CEK59437.1"/>
    </source>
</evidence>
<dbReference type="AlphaFoldDB" id="A0A0B6YTL3"/>
<feature type="non-terminal residue" evidence="3">
    <location>
        <position position="117"/>
    </location>
</feature>
<dbReference type="PANTHER" id="PTHR46360">
    <property type="entry name" value="DISKS LARGE HOMOLOG 5"/>
    <property type="match status" value="1"/>
</dbReference>
<sequence length="117" mass="13563">LDEIACLQKLRSEDKRELAELRHQQRKTASETPSNDGLGEMYAAVLDKYENVCKDYDLLREKYPELMAAHNSAMARLNEVSEDNEKLRSQLEEMRSKNEALSLERNGFKQQCTNAIR</sequence>
<dbReference type="InterPro" id="IPR053004">
    <property type="entry name" value="MAGUK_Signaling_Regulators"/>
</dbReference>
<evidence type="ECO:0000256" key="1">
    <source>
        <dbReference type="SAM" id="Coils"/>
    </source>
</evidence>